<name>A0ABR4P2M6_9HELO</name>
<dbReference type="SUPFAM" id="SSF82199">
    <property type="entry name" value="SET domain"/>
    <property type="match status" value="1"/>
</dbReference>
<protein>
    <submittedName>
        <fullName evidence="7">MYND finger</fullName>
    </submittedName>
</protein>
<dbReference type="Pfam" id="PF01753">
    <property type="entry name" value="zf-MYND"/>
    <property type="match status" value="1"/>
</dbReference>
<gene>
    <name evidence="7" type="ORF">PVAG01_10566</name>
</gene>
<dbReference type="InterPro" id="IPR046341">
    <property type="entry name" value="SET_dom_sf"/>
</dbReference>
<feature type="domain" description="SET" evidence="5">
    <location>
        <begin position="15"/>
        <end position="293"/>
    </location>
</feature>
<feature type="domain" description="MYND-type" evidence="6">
    <location>
        <begin position="65"/>
        <end position="124"/>
    </location>
</feature>
<dbReference type="Gene3D" id="2.170.270.10">
    <property type="entry name" value="SET domain"/>
    <property type="match status" value="1"/>
</dbReference>
<comment type="caution">
    <text evidence="7">The sequence shown here is derived from an EMBL/GenBank/DDBJ whole genome shotgun (WGS) entry which is preliminary data.</text>
</comment>
<evidence type="ECO:0000259" key="5">
    <source>
        <dbReference type="PROSITE" id="PS50280"/>
    </source>
</evidence>
<dbReference type="InterPro" id="IPR001214">
    <property type="entry name" value="SET_dom"/>
</dbReference>
<keyword evidence="1" id="KW-0479">Metal-binding</keyword>
<keyword evidence="8" id="KW-1185">Reference proteome</keyword>
<evidence type="ECO:0000313" key="8">
    <source>
        <dbReference type="Proteomes" id="UP001629113"/>
    </source>
</evidence>
<sequence length="411" mass="45303">MSTDQYQAAINALENSNSKVKSELISKDIGRGLLATTNICKGEVILTINEPFIALPTNEKLSSVCYHCFKKTIATPSSALSTSASVNKTRTTQVLRKCTGCNVIGYCSKECQVQSWTAFHKHECKTLKKISPRVLPTPTHALLQILVLVQWASSPGSTAATASLRSRLAAVMALSSHRAELQKRTQAWTDISLQVEAAMYYAGFDRARAIEAQEVFCKMENNSFQILQADPDDSDGGDDGDDGAIIGYCFDETLALANHSCRPNALVRFSGRIATLSALGNIAEGEQVLISYIDHTVPDITARRAQLRDRYFFECECVRCSQRDAIGRGTERLFRDRAPAIEAAVKSFLSRHPRDELPTPGPGLTILGELRRMCAIEAEASVLDLEFGDDLWQNYQNAKEELSWLQVKLSS</sequence>
<dbReference type="SUPFAM" id="SSF144232">
    <property type="entry name" value="HIT/MYND zinc finger-like"/>
    <property type="match status" value="1"/>
</dbReference>
<evidence type="ECO:0000313" key="7">
    <source>
        <dbReference type="EMBL" id="KAL3417556.1"/>
    </source>
</evidence>
<proteinExistence type="predicted"/>
<evidence type="ECO:0000256" key="4">
    <source>
        <dbReference type="PROSITE-ProRule" id="PRU00134"/>
    </source>
</evidence>
<dbReference type="Pfam" id="PF00856">
    <property type="entry name" value="SET"/>
    <property type="match status" value="1"/>
</dbReference>
<dbReference type="PANTHER" id="PTHR12197:SF251">
    <property type="entry name" value="EG:BACR7C10.4 PROTEIN"/>
    <property type="match status" value="1"/>
</dbReference>
<dbReference type="InterPro" id="IPR002893">
    <property type="entry name" value="Znf_MYND"/>
</dbReference>
<keyword evidence="3" id="KW-0862">Zinc</keyword>
<dbReference type="PROSITE" id="PS50280">
    <property type="entry name" value="SET"/>
    <property type="match status" value="1"/>
</dbReference>
<dbReference type="Gene3D" id="1.10.220.160">
    <property type="match status" value="1"/>
</dbReference>
<dbReference type="EMBL" id="JBFCZG010000010">
    <property type="protein sequence ID" value="KAL3417556.1"/>
    <property type="molecule type" value="Genomic_DNA"/>
</dbReference>
<evidence type="ECO:0000259" key="6">
    <source>
        <dbReference type="PROSITE" id="PS50865"/>
    </source>
</evidence>
<dbReference type="PANTHER" id="PTHR12197">
    <property type="entry name" value="HISTONE-LYSINE N-METHYLTRANSFERASE SMYD"/>
    <property type="match status" value="1"/>
</dbReference>
<organism evidence="7 8">
    <name type="scientific">Phlyctema vagabunda</name>
    <dbReference type="NCBI Taxonomy" id="108571"/>
    <lineage>
        <taxon>Eukaryota</taxon>
        <taxon>Fungi</taxon>
        <taxon>Dikarya</taxon>
        <taxon>Ascomycota</taxon>
        <taxon>Pezizomycotina</taxon>
        <taxon>Leotiomycetes</taxon>
        <taxon>Helotiales</taxon>
        <taxon>Dermateaceae</taxon>
        <taxon>Phlyctema</taxon>
    </lineage>
</organism>
<dbReference type="Gene3D" id="6.10.140.2220">
    <property type="match status" value="1"/>
</dbReference>
<dbReference type="CDD" id="cd20071">
    <property type="entry name" value="SET_SMYD"/>
    <property type="match status" value="1"/>
</dbReference>
<evidence type="ECO:0000256" key="2">
    <source>
        <dbReference type="ARBA" id="ARBA00022771"/>
    </source>
</evidence>
<reference evidence="7 8" key="1">
    <citation type="submission" date="2024-06" db="EMBL/GenBank/DDBJ databases">
        <title>Complete genome of Phlyctema vagabunda strain 19-DSS-EL-015.</title>
        <authorList>
            <person name="Fiorenzani C."/>
        </authorList>
    </citation>
    <scope>NUCLEOTIDE SEQUENCE [LARGE SCALE GENOMIC DNA]</scope>
    <source>
        <strain evidence="7 8">19-DSS-EL-015</strain>
    </source>
</reference>
<dbReference type="Proteomes" id="UP001629113">
    <property type="component" value="Unassembled WGS sequence"/>
</dbReference>
<evidence type="ECO:0000256" key="1">
    <source>
        <dbReference type="ARBA" id="ARBA00022723"/>
    </source>
</evidence>
<evidence type="ECO:0000256" key="3">
    <source>
        <dbReference type="ARBA" id="ARBA00022833"/>
    </source>
</evidence>
<dbReference type="PROSITE" id="PS50865">
    <property type="entry name" value="ZF_MYND_2"/>
    <property type="match status" value="1"/>
</dbReference>
<dbReference type="InterPro" id="IPR050869">
    <property type="entry name" value="H3K4_H4K5_MeTrfase"/>
</dbReference>
<accession>A0ABR4P2M6</accession>
<keyword evidence="2 4" id="KW-0863">Zinc-finger</keyword>